<organism evidence="2 3">
    <name type="scientific">Amycolatopsis nalaikhensis</name>
    <dbReference type="NCBI Taxonomy" id="715472"/>
    <lineage>
        <taxon>Bacteria</taxon>
        <taxon>Bacillati</taxon>
        <taxon>Actinomycetota</taxon>
        <taxon>Actinomycetes</taxon>
        <taxon>Pseudonocardiales</taxon>
        <taxon>Pseudonocardiaceae</taxon>
        <taxon>Amycolatopsis</taxon>
    </lineage>
</organism>
<keyword evidence="3" id="KW-1185">Reference proteome</keyword>
<evidence type="ECO:0000256" key="1">
    <source>
        <dbReference type="SAM" id="SignalP"/>
    </source>
</evidence>
<dbReference type="RefSeq" id="WP_285455301.1">
    <property type="nucleotide sequence ID" value="NZ_CP127173.1"/>
</dbReference>
<name>A0ABY8XQS4_9PSEU</name>
<keyword evidence="1" id="KW-0732">Signal</keyword>
<feature type="signal peptide" evidence="1">
    <location>
        <begin position="1"/>
        <end position="31"/>
    </location>
</feature>
<evidence type="ECO:0000313" key="2">
    <source>
        <dbReference type="EMBL" id="WIV57981.1"/>
    </source>
</evidence>
<sequence>MKGSKLLVTRMLIGALMLAGLSVVGPQTAQAASCYGPSCAGQSASATGCSQGARYLGTWRAWGTNGDVAAYVEVYHSDACGSAWLLVAVPFNAYLGTVSTIWNPGKASQPARPGAGAWAPSPMVDDRPGVQTCFGTQVYRYGAWFQWQQHACY</sequence>
<evidence type="ECO:0008006" key="4">
    <source>
        <dbReference type="Google" id="ProtNLM"/>
    </source>
</evidence>
<dbReference type="EMBL" id="CP127173">
    <property type="protein sequence ID" value="WIV57981.1"/>
    <property type="molecule type" value="Genomic_DNA"/>
</dbReference>
<reference evidence="2 3" key="1">
    <citation type="submission" date="2023-06" db="EMBL/GenBank/DDBJ databases">
        <authorList>
            <person name="Oyuntsetseg B."/>
            <person name="Kim S.B."/>
        </authorList>
    </citation>
    <scope>NUCLEOTIDE SEQUENCE [LARGE SCALE GENOMIC DNA]</scope>
    <source>
        <strain evidence="2 3">2-2</strain>
    </source>
</reference>
<proteinExistence type="predicted"/>
<dbReference type="Proteomes" id="UP001227101">
    <property type="component" value="Chromosome"/>
</dbReference>
<protein>
    <recommendedName>
        <fullName evidence="4">DUF2690 domain-containing protein</fullName>
    </recommendedName>
</protein>
<feature type="chain" id="PRO_5045780358" description="DUF2690 domain-containing protein" evidence="1">
    <location>
        <begin position="32"/>
        <end position="153"/>
    </location>
</feature>
<accession>A0ABY8XQS4</accession>
<gene>
    <name evidence="2" type="ORF">QP939_04705</name>
</gene>
<evidence type="ECO:0000313" key="3">
    <source>
        <dbReference type="Proteomes" id="UP001227101"/>
    </source>
</evidence>